<dbReference type="PROSITE" id="PS50240">
    <property type="entry name" value="TRYPSIN_DOM"/>
    <property type="match status" value="1"/>
</dbReference>
<dbReference type="SMART" id="SM00020">
    <property type="entry name" value="Tryp_SPc"/>
    <property type="match status" value="1"/>
</dbReference>
<dbReference type="PANTHER" id="PTHR24276">
    <property type="entry name" value="POLYSERASE-RELATED"/>
    <property type="match status" value="1"/>
</dbReference>
<keyword evidence="9" id="KW-1185">Reference proteome</keyword>
<dbReference type="InterPro" id="IPR043504">
    <property type="entry name" value="Peptidase_S1_PA_chymotrypsin"/>
</dbReference>
<dbReference type="OrthoDB" id="7741088at2759"/>
<evidence type="ECO:0000313" key="8">
    <source>
        <dbReference type="EMBL" id="CAB3238089.1"/>
    </source>
</evidence>
<dbReference type="CDD" id="cd00190">
    <property type="entry name" value="Tryp_SPc"/>
    <property type="match status" value="1"/>
</dbReference>
<keyword evidence="1" id="KW-0645">Protease</keyword>
<reference evidence="9 10" key="1">
    <citation type="submission" date="2020-04" db="EMBL/GenBank/DDBJ databases">
        <authorList>
            <person name="Wallbank WR R."/>
            <person name="Pardo Diaz C."/>
            <person name="Kozak K."/>
            <person name="Martin S."/>
            <person name="Jiggins C."/>
            <person name="Moest M."/>
            <person name="Warren A I."/>
            <person name="Byers J.R.P. K."/>
            <person name="Montejo-Kovacevich G."/>
            <person name="Yen C E."/>
        </authorList>
    </citation>
    <scope>NUCLEOTIDE SEQUENCE [LARGE SCALE GENOMIC DNA]</scope>
</reference>
<evidence type="ECO:0000259" key="6">
    <source>
        <dbReference type="PROSITE" id="PS50240"/>
    </source>
</evidence>
<dbReference type="InterPro" id="IPR001254">
    <property type="entry name" value="Trypsin_dom"/>
</dbReference>
<keyword evidence="2" id="KW-0378">Hydrolase</keyword>
<dbReference type="InterPro" id="IPR009003">
    <property type="entry name" value="Peptidase_S1_PA"/>
</dbReference>
<dbReference type="Proteomes" id="UP000494256">
    <property type="component" value="Unassembled WGS sequence"/>
</dbReference>
<evidence type="ECO:0000256" key="1">
    <source>
        <dbReference type="ARBA" id="ARBA00022670"/>
    </source>
</evidence>
<keyword evidence="4" id="KW-1015">Disulfide bond</keyword>
<dbReference type="Proteomes" id="UP000494106">
    <property type="component" value="Unassembled WGS sequence"/>
</dbReference>
<gene>
    <name evidence="7" type="ORF">APLA_LOCUS5457</name>
    <name evidence="8" type="ORF">APLA_LOCUS8031</name>
</gene>
<evidence type="ECO:0000256" key="5">
    <source>
        <dbReference type="SAM" id="SignalP"/>
    </source>
</evidence>
<dbReference type="SUPFAM" id="SSF50494">
    <property type="entry name" value="Trypsin-like serine proteases"/>
    <property type="match status" value="1"/>
</dbReference>
<dbReference type="GO" id="GO:0006508">
    <property type="term" value="P:proteolysis"/>
    <property type="evidence" value="ECO:0007669"/>
    <property type="project" value="UniProtKB-KW"/>
</dbReference>
<accession>A0A8S1A0K6</accession>
<evidence type="ECO:0000256" key="4">
    <source>
        <dbReference type="ARBA" id="ARBA00023157"/>
    </source>
</evidence>
<dbReference type="InterPro" id="IPR050430">
    <property type="entry name" value="Peptidase_S1"/>
</dbReference>
<keyword evidence="5" id="KW-0732">Signal</keyword>
<keyword evidence="3" id="KW-0720">Serine protease</keyword>
<dbReference type="AlphaFoldDB" id="A0A8S1A0K6"/>
<dbReference type="EMBL" id="CADEBC010000479">
    <property type="protein sequence ID" value="CAB3233876.1"/>
    <property type="molecule type" value="Genomic_DNA"/>
</dbReference>
<dbReference type="EMBL" id="CADEBD010000306">
    <property type="protein sequence ID" value="CAB3238089.1"/>
    <property type="molecule type" value="Genomic_DNA"/>
</dbReference>
<evidence type="ECO:0000256" key="2">
    <source>
        <dbReference type="ARBA" id="ARBA00022801"/>
    </source>
</evidence>
<proteinExistence type="predicted"/>
<name>A0A8S1A0K6_ARCPL</name>
<feature type="chain" id="PRO_5036273005" description="Peptidase S1 domain-containing protein" evidence="5">
    <location>
        <begin position="20"/>
        <end position="335"/>
    </location>
</feature>
<feature type="signal peptide" evidence="5">
    <location>
        <begin position="1"/>
        <end position="19"/>
    </location>
</feature>
<evidence type="ECO:0000256" key="3">
    <source>
        <dbReference type="ARBA" id="ARBA00022825"/>
    </source>
</evidence>
<dbReference type="GO" id="GO:0004252">
    <property type="term" value="F:serine-type endopeptidase activity"/>
    <property type="evidence" value="ECO:0007669"/>
    <property type="project" value="InterPro"/>
</dbReference>
<dbReference type="PANTHER" id="PTHR24276:SF91">
    <property type="entry name" value="AT26814P-RELATED"/>
    <property type="match status" value="1"/>
</dbReference>
<dbReference type="Gene3D" id="2.40.10.10">
    <property type="entry name" value="Trypsin-like serine proteases"/>
    <property type="match status" value="1"/>
</dbReference>
<sequence>MAYLSWAIILLAGLTCTNALGKRISLLERPSTVQVEFRIYNGWSQQCMGNVITSYVMLSAATCFENASYDYRRIRAGTEVRGTGGWVFEINSIRDHPTFGVNSYGADLALIRVQSYFPPGPLITPVAIAYQGHHLIPQQTVDLVGWGSTAEGNLLSNNYLYSLNLVVRSYSDCQRLHGSRVITSNMLCVGLSTYGGRDWDQRDAGAPLFYGNALVGIVSFGVPHGQDASPIVATSIGSYSDWIRLYASGWEIKPDVNLKFGNVVGTFKPVGPDYRQLLFKRLDYLCNKPKKNKIDIALLLLQLQKDKVAFMLCKEFFYMVYRGGAPVEPDLMEDI</sequence>
<evidence type="ECO:0000313" key="9">
    <source>
        <dbReference type="Proteomes" id="UP000494106"/>
    </source>
</evidence>
<evidence type="ECO:0000313" key="7">
    <source>
        <dbReference type="EMBL" id="CAB3233876.1"/>
    </source>
</evidence>
<dbReference type="Pfam" id="PF00089">
    <property type="entry name" value="Trypsin"/>
    <property type="match status" value="1"/>
</dbReference>
<organism evidence="8 10">
    <name type="scientific">Arctia plantaginis</name>
    <name type="common">Wood tiger moth</name>
    <name type="synonym">Phalaena plantaginis</name>
    <dbReference type="NCBI Taxonomy" id="874455"/>
    <lineage>
        <taxon>Eukaryota</taxon>
        <taxon>Metazoa</taxon>
        <taxon>Ecdysozoa</taxon>
        <taxon>Arthropoda</taxon>
        <taxon>Hexapoda</taxon>
        <taxon>Insecta</taxon>
        <taxon>Pterygota</taxon>
        <taxon>Neoptera</taxon>
        <taxon>Endopterygota</taxon>
        <taxon>Lepidoptera</taxon>
        <taxon>Glossata</taxon>
        <taxon>Ditrysia</taxon>
        <taxon>Noctuoidea</taxon>
        <taxon>Erebidae</taxon>
        <taxon>Arctiinae</taxon>
        <taxon>Arctia</taxon>
    </lineage>
</organism>
<protein>
    <recommendedName>
        <fullName evidence="6">Peptidase S1 domain-containing protein</fullName>
    </recommendedName>
</protein>
<comment type="caution">
    <text evidence="8">The sequence shown here is derived from an EMBL/GenBank/DDBJ whole genome shotgun (WGS) entry which is preliminary data.</text>
</comment>
<evidence type="ECO:0000313" key="10">
    <source>
        <dbReference type="Proteomes" id="UP000494256"/>
    </source>
</evidence>
<feature type="domain" description="Peptidase S1" evidence="6">
    <location>
        <begin position="10"/>
        <end position="248"/>
    </location>
</feature>